<feature type="compositionally biased region" description="Pro residues" evidence="2">
    <location>
        <begin position="499"/>
        <end position="517"/>
    </location>
</feature>
<keyword evidence="1" id="KW-0175">Coiled coil</keyword>
<evidence type="ECO:0000256" key="1">
    <source>
        <dbReference type="SAM" id="Coils"/>
    </source>
</evidence>
<feature type="compositionally biased region" description="Basic and acidic residues" evidence="2">
    <location>
        <begin position="523"/>
        <end position="535"/>
    </location>
</feature>
<comment type="caution">
    <text evidence="3">The sequence shown here is derived from an EMBL/GenBank/DDBJ whole genome shotgun (WGS) entry which is preliminary data.</text>
</comment>
<feature type="coiled-coil region" evidence="1">
    <location>
        <begin position="281"/>
        <end position="340"/>
    </location>
</feature>
<evidence type="ECO:0000313" key="4">
    <source>
        <dbReference type="Proteomes" id="UP001516400"/>
    </source>
</evidence>
<protein>
    <submittedName>
        <fullName evidence="3">Uncharacterized protein</fullName>
    </submittedName>
</protein>
<feature type="compositionally biased region" description="Pro residues" evidence="2">
    <location>
        <begin position="594"/>
        <end position="609"/>
    </location>
</feature>
<feature type="region of interest" description="Disordered" evidence="2">
    <location>
        <begin position="403"/>
        <end position="626"/>
    </location>
</feature>
<feature type="region of interest" description="Disordered" evidence="2">
    <location>
        <begin position="1"/>
        <end position="100"/>
    </location>
</feature>
<gene>
    <name evidence="3" type="ORF">HHI36_014536</name>
</gene>
<proteinExistence type="predicted"/>
<evidence type="ECO:0000313" key="3">
    <source>
        <dbReference type="EMBL" id="KAL3273081.1"/>
    </source>
</evidence>
<dbReference type="EMBL" id="JABFTP020000062">
    <property type="protein sequence ID" value="KAL3273081.1"/>
    <property type="molecule type" value="Genomic_DNA"/>
</dbReference>
<dbReference type="Proteomes" id="UP001516400">
    <property type="component" value="Unassembled WGS sequence"/>
</dbReference>
<name>A0ABD2N2V0_9CUCU</name>
<organism evidence="3 4">
    <name type="scientific">Cryptolaemus montrouzieri</name>
    <dbReference type="NCBI Taxonomy" id="559131"/>
    <lineage>
        <taxon>Eukaryota</taxon>
        <taxon>Metazoa</taxon>
        <taxon>Ecdysozoa</taxon>
        <taxon>Arthropoda</taxon>
        <taxon>Hexapoda</taxon>
        <taxon>Insecta</taxon>
        <taxon>Pterygota</taxon>
        <taxon>Neoptera</taxon>
        <taxon>Endopterygota</taxon>
        <taxon>Coleoptera</taxon>
        <taxon>Polyphaga</taxon>
        <taxon>Cucujiformia</taxon>
        <taxon>Coccinelloidea</taxon>
        <taxon>Coccinellidae</taxon>
        <taxon>Scymninae</taxon>
        <taxon>Scymnini</taxon>
        <taxon>Cryptolaemus</taxon>
    </lineage>
</organism>
<dbReference type="PRINTS" id="PR01217">
    <property type="entry name" value="PRICHEXTENSN"/>
</dbReference>
<keyword evidence="4" id="KW-1185">Reference proteome</keyword>
<reference evidence="3 4" key="1">
    <citation type="journal article" date="2021" name="BMC Biol.">
        <title>Horizontally acquired antibacterial genes associated with adaptive radiation of ladybird beetles.</title>
        <authorList>
            <person name="Li H.S."/>
            <person name="Tang X.F."/>
            <person name="Huang Y.H."/>
            <person name="Xu Z.Y."/>
            <person name="Chen M.L."/>
            <person name="Du X.Y."/>
            <person name="Qiu B.Y."/>
            <person name="Chen P.T."/>
            <person name="Zhang W."/>
            <person name="Slipinski A."/>
            <person name="Escalona H.E."/>
            <person name="Waterhouse R.M."/>
            <person name="Zwick A."/>
            <person name="Pang H."/>
        </authorList>
    </citation>
    <scope>NUCLEOTIDE SEQUENCE [LARGE SCALE GENOMIC DNA]</scope>
    <source>
        <strain evidence="3">SYSU2018</strain>
    </source>
</reference>
<feature type="compositionally biased region" description="Low complexity" evidence="2">
    <location>
        <begin position="18"/>
        <end position="47"/>
    </location>
</feature>
<evidence type="ECO:0000256" key="2">
    <source>
        <dbReference type="SAM" id="MobiDB-lite"/>
    </source>
</evidence>
<dbReference type="AlphaFoldDB" id="A0ABD2N2V0"/>
<accession>A0ABD2N2V0</accession>
<feature type="region of interest" description="Disordered" evidence="2">
    <location>
        <begin position="359"/>
        <end position="391"/>
    </location>
</feature>
<sequence length="626" mass="69311">MSSRVVNPKTGAIPKQPPRAGTAAVARAGAAAASRAGAAPASRPGSAKPRPGSAGATAKKNLPSKPPTCPAAAAKLKKAKKEEPAGPPPPKAYENPAFSIPLKRVQTNPLLADKEKKKAIRRNIPPGEDIKEMKKILTSLKNKPEITVGEFLSLIAPSTGDNGEVLREVLIEDMNSFRNLARRIYNTMTQDVSDVLTNQHIQLKEYEQEKTILYTEKMMRAINEIYSYAPKFDFEAYYANSQEYLASLFPIPKLIEADSEEAEMHRRQQAFHRLNWLRTEGERLAAENTRLQSRLNELKKEQKQELIAAEARAEEAEVKRQELESEETEMQHKLDNLTDKVQKTMIDTEASMRIVTDEGNILAPPKKTASKTAGPRRRPKKPEWASETAAEIEEKAIEENIIAEGAQSEAEAETLAGAIKKVRSKTSKTMFKRSEPTTPEQRGKARKPASPFHFSPIKTPPSKPPPPKERSPFHFSPIKTPPPRVQSQAPPSPFHFSPPKSPPRAEPVQKPPSPPPQLHTTRLRTERVTVQERQPRGLFPPSQDMDVTPTTGLSAPSGYGPEDVTPYDRPIPEVQPVAPARQGVAKLSPTRRGPVPPKPEFQQAPPPGPVRRGREYAPRDSWGGFY</sequence>